<proteinExistence type="predicted"/>
<dbReference type="OrthoDB" id="654410at2"/>
<protein>
    <recommendedName>
        <fullName evidence="1">PPM-type phosphatase domain-containing protein</fullName>
    </recommendedName>
</protein>
<name>A0A3S1B0R4_9BACT</name>
<dbReference type="EMBL" id="RIAR02000001">
    <property type="protein sequence ID" value="NSL85795.1"/>
    <property type="molecule type" value="Genomic_DNA"/>
</dbReference>
<dbReference type="Gene3D" id="3.60.40.10">
    <property type="entry name" value="PPM-type phosphatase domain"/>
    <property type="match status" value="1"/>
</dbReference>
<dbReference type="InterPro" id="IPR036457">
    <property type="entry name" value="PPM-type-like_dom_sf"/>
</dbReference>
<accession>A0A3S1B0R4</accession>
<dbReference type="InterPro" id="IPR001932">
    <property type="entry name" value="PPM-type_phosphatase-like_dom"/>
</dbReference>
<comment type="caution">
    <text evidence="2">The sequence shown here is derived from an EMBL/GenBank/DDBJ whole genome shotgun (WGS) entry which is preliminary data.</text>
</comment>
<dbReference type="SUPFAM" id="SSF81606">
    <property type="entry name" value="PP2C-like"/>
    <property type="match status" value="1"/>
</dbReference>
<evidence type="ECO:0000313" key="3">
    <source>
        <dbReference type="Proteomes" id="UP000281028"/>
    </source>
</evidence>
<dbReference type="Pfam" id="PF13672">
    <property type="entry name" value="PP2C_2"/>
    <property type="match status" value="1"/>
</dbReference>
<evidence type="ECO:0000313" key="2">
    <source>
        <dbReference type="EMBL" id="NSL85795.1"/>
    </source>
</evidence>
<feature type="domain" description="PPM-type phosphatase" evidence="1">
    <location>
        <begin position="15"/>
        <end position="223"/>
    </location>
</feature>
<evidence type="ECO:0000259" key="1">
    <source>
        <dbReference type="Pfam" id="PF13672"/>
    </source>
</evidence>
<dbReference type="AlphaFoldDB" id="A0A3S1B0R4"/>
<gene>
    <name evidence="2" type="ORF">ECE50_003060</name>
</gene>
<organism evidence="2 3">
    <name type="scientific">Chitinophaga solisilvae</name>
    <dbReference type="NCBI Taxonomy" id="1233460"/>
    <lineage>
        <taxon>Bacteria</taxon>
        <taxon>Pseudomonadati</taxon>
        <taxon>Bacteroidota</taxon>
        <taxon>Chitinophagia</taxon>
        <taxon>Chitinophagales</taxon>
        <taxon>Chitinophagaceae</taxon>
        <taxon>Chitinophaga</taxon>
    </lineage>
</organism>
<reference evidence="2" key="1">
    <citation type="submission" date="2020-05" db="EMBL/GenBank/DDBJ databases">
        <title>Chitinophaga laudate sp. nov., isolated from a tropical peat swamp.</title>
        <authorList>
            <person name="Goh C.B.S."/>
            <person name="Lee M.S."/>
            <person name="Parimannan S."/>
            <person name="Pasbakhsh P."/>
            <person name="Yule C.M."/>
            <person name="Rajandas H."/>
            <person name="Loke S."/>
            <person name="Croft L."/>
            <person name="Tan J.B.L."/>
        </authorList>
    </citation>
    <scope>NUCLEOTIDE SEQUENCE</scope>
    <source>
        <strain evidence="2">Mgbs1</strain>
    </source>
</reference>
<sequence length="248" mass="28145">MQIYSALQMGDYHLQHCEDYLVIADAGQNKKLIAVLDGCTMGRESYFISTLAGKILRKICCTYHWRQWYEPALAALTTEALLRTILADLWTALKKMQQDLLLEQQDMLTTLIVLLADEQHGEGIAIAIGDGLISINGQTTIFDQDNKPDYLGYHLHKDFSKWYASLTQKIYFNDITDITIATDGICLFQPYQRLPAETETDPVDFLVHDTTGIAAEDMLQRKLKTLEHIYGLRPADDIAIIRMIKTVA</sequence>
<dbReference type="Proteomes" id="UP000281028">
    <property type="component" value="Unassembled WGS sequence"/>
</dbReference>
<keyword evidence="3" id="KW-1185">Reference proteome</keyword>